<keyword evidence="1" id="KW-0732">Signal</keyword>
<dbReference type="PANTHER" id="PTHR43143:SF1">
    <property type="entry name" value="SERINE_THREONINE-PROTEIN PHOSPHATASE CPPED1"/>
    <property type="match status" value="1"/>
</dbReference>
<proteinExistence type="predicted"/>
<reference evidence="3 4" key="1">
    <citation type="submission" date="2012-09" db="EMBL/GenBank/DDBJ databases">
        <title>The Genome Sequence of Bacteroides oleiciplenus YIT 12058.</title>
        <authorList>
            <consortium name="The Broad Institute Genome Sequencing Platform"/>
            <person name="Earl A."/>
            <person name="Ward D."/>
            <person name="Feldgarden M."/>
            <person name="Gevers D."/>
            <person name="Morotomi M."/>
            <person name="Walker B."/>
            <person name="Young S.K."/>
            <person name="Zeng Q."/>
            <person name="Gargeya S."/>
            <person name="Fitzgerald M."/>
            <person name="Haas B."/>
            <person name="Abouelleil A."/>
            <person name="Alvarado L."/>
            <person name="Arachchi H.M."/>
            <person name="Berlin A.M."/>
            <person name="Chapman S.B."/>
            <person name="Goldberg J."/>
            <person name="Griggs A."/>
            <person name="Gujja S."/>
            <person name="Hansen M."/>
            <person name="Howarth C."/>
            <person name="Imamovic A."/>
            <person name="Larimer J."/>
            <person name="McCowen C."/>
            <person name="Montmayeur A."/>
            <person name="Murphy C."/>
            <person name="Neiman D."/>
            <person name="Pearson M."/>
            <person name="Priest M."/>
            <person name="Roberts A."/>
            <person name="Saif S."/>
            <person name="Shea T."/>
            <person name="Sisk P."/>
            <person name="Sykes S."/>
            <person name="Wortman J."/>
            <person name="Nusbaum C."/>
            <person name="Birren B."/>
        </authorList>
    </citation>
    <scope>NUCLEOTIDE SEQUENCE [LARGE SCALE GENOMIC DNA]</scope>
    <source>
        <strain evidence="3 4">YIT 12058</strain>
    </source>
</reference>
<dbReference type="HOGENOM" id="CLU_074803_0_0_10"/>
<sequence length="326" mass="37227">MKSILYSCIVLLCTSLSFVSCNSSDEPLKFAIVSDLHASAMPDGKERMQTVVDVANKENVDFLIQLGDFIRLDSASRSLNAIWNEYEGEKYHVLGNHDLDTYTKEEFLKGFGIPNRYYSFDKGDFHFIVLDGNNLYDGKEYRHYAKANYFVESGMRAFVDPEQLEWLINDLAATDKRCILFSHQSIDSFMNNGDKVRQVLENENKRTGFKKVVLAFSGHNHSNYTKEINGIAYMQINSASYVWVGKPTMTEKRYSKAINEKYPLLRHSITYNKPLYAIVTLTKDKIDVKGTQADFLPPTPRELGLRDSIDIYPLVSTIADAQIDLD</sequence>
<dbReference type="InterPro" id="IPR004843">
    <property type="entry name" value="Calcineurin-like_PHP"/>
</dbReference>
<dbReference type="InterPro" id="IPR051918">
    <property type="entry name" value="STPP_CPPED1"/>
</dbReference>
<dbReference type="InterPro" id="IPR029052">
    <property type="entry name" value="Metallo-depent_PP-like"/>
</dbReference>
<evidence type="ECO:0000256" key="1">
    <source>
        <dbReference type="SAM" id="SignalP"/>
    </source>
</evidence>
<dbReference type="PATRIC" id="fig|742727.4.peg.1309"/>
<dbReference type="EMBL" id="ADLF01000005">
    <property type="protein sequence ID" value="EKU91576.1"/>
    <property type="molecule type" value="Genomic_DNA"/>
</dbReference>
<dbReference type="OrthoDB" id="9816081at2"/>
<protein>
    <recommendedName>
        <fullName evidence="2">Calcineurin-like phosphoesterase domain-containing protein</fullName>
    </recommendedName>
</protein>
<dbReference type="SUPFAM" id="SSF56300">
    <property type="entry name" value="Metallo-dependent phosphatases"/>
    <property type="match status" value="1"/>
</dbReference>
<feature type="domain" description="Calcineurin-like phosphoesterase" evidence="2">
    <location>
        <begin position="28"/>
        <end position="222"/>
    </location>
</feature>
<dbReference type="AlphaFoldDB" id="K9E6T2"/>
<organism evidence="3 4">
    <name type="scientific">Bacteroides oleiciplenus YIT 12058</name>
    <dbReference type="NCBI Taxonomy" id="742727"/>
    <lineage>
        <taxon>Bacteria</taxon>
        <taxon>Pseudomonadati</taxon>
        <taxon>Bacteroidota</taxon>
        <taxon>Bacteroidia</taxon>
        <taxon>Bacteroidales</taxon>
        <taxon>Bacteroidaceae</taxon>
        <taxon>Bacteroides</taxon>
    </lineage>
</organism>
<evidence type="ECO:0000313" key="4">
    <source>
        <dbReference type="Proteomes" id="UP000009872"/>
    </source>
</evidence>
<dbReference type="PROSITE" id="PS51257">
    <property type="entry name" value="PROKAR_LIPOPROTEIN"/>
    <property type="match status" value="1"/>
</dbReference>
<gene>
    <name evidence="3" type="ORF">HMPREF9447_01290</name>
</gene>
<dbReference type="STRING" id="742727.HMPREF9447_01290"/>
<dbReference type="Pfam" id="PF00149">
    <property type="entry name" value="Metallophos"/>
    <property type="match status" value="1"/>
</dbReference>
<dbReference type="GO" id="GO:0016787">
    <property type="term" value="F:hydrolase activity"/>
    <property type="evidence" value="ECO:0007669"/>
    <property type="project" value="InterPro"/>
</dbReference>
<name>K9E6T2_9BACE</name>
<dbReference type="Proteomes" id="UP000009872">
    <property type="component" value="Unassembled WGS sequence"/>
</dbReference>
<dbReference type="Gene3D" id="3.60.21.10">
    <property type="match status" value="1"/>
</dbReference>
<feature type="chain" id="PRO_5003927144" description="Calcineurin-like phosphoesterase domain-containing protein" evidence="1">
    <location>
        <begin position="24"/>
        <end position="326"/>
    </location>
</feature>
<keyword evidence="4" id="KW-1185">Reference proteome</keyword>
<accession>K9E6T2</accession>
<feature type="signal peptide" evidence="1">
    <location>
        <begin position="1"/>
        <end position="23"/>
    </location>
</feature>
<dbReference type="RefSeq" id="WP_009128860.1">
    <property type="nucleotide sequence ID" value="NZ_JH992940.1"/>
</dbReference>
<dbReference type="PANTHER" id="PTHR43143">
    <property type="entry name" value="METALLOPHOSPHOESTERASE, CALCINEURIN SUPERFAMILY"/>
    <property type="match status" value="1"/>
</dbReference>
<dbReference type="eggNOG" id="COG1409">
    <property type="taxonomic scope" value="Bacteria"/>
</dbReference>
<evidence type="ECO:0000259" key="2">
    <source>
        <dbReference type="Pfam" id="PF00149"/>
    </source>
</evidence>
<comment type="caution">
    <text evidence="3">The sequence shown here is derived from an EMBL/GenBank/DDBJ whole genome shotgun (WGS) entry which is preliminary data.</text>
</comment>
<evidence type="ECO:0000313" key="3">
    <source>
        <dbReference type="EMBL" id="EKU91576.1"/>
    </source>
</evidence>